<gene>
    <name evidence="8" type="ORF">FCL40_12635</name>
</gene>
<feature type="transmembrane region" description="Helical" evidence="6">
    <location>
        <begin position="98"/>
        <end position="119"/>
    </location>
</feature>
<dbReference type="Proteomes" id="UP000305674">
    <property type="component" value="Unassembled WGS sequence"/>
</dbReference>
<reference evidence="8 9" key="1">
    <citation type="submission" date="2019-04" db="EMBL/GenBank/DDBJ databases">
        <authorList>
            <person name="Hwang J.C."/>
        </authorList>
    </citation>
    <scope>NUCLEOTIDE SEQUENCE [LARGE SCALE GENOMIC DNA]</scope>
    <source>
        <strain evidence="8 9">IMCC35001</strain>
    </source>
</reference>
<evidence type="ECO:0000313" key="9">
    <source>
        <dbReference type="Proteomes" id="UP000305674"/>
    </source>
</evidence>
<dbReference type="GO" id="GO:0005886">
    <property type="term" value="C:plasma membrane"/>
    <property type="evidence" value="ECO:0007669"/>
    <property type="project" value="UniProtKB-SubCell"/>
</dbReference>
<comment type="subcellular location">
    <subcellularLocation>
        <location evidence="1">Cell membrane</location>
        <topology evidence="1">Multi-pass membrane protein</topology>
    </subcellularLocation>
</comment>
<dbReference type="InterPro" id="IPR020846">
    <property type="entry name" value="MFS_dom"/>
</dbReference>
<keyword evidence="5 6" id="KW-0472">Membrane</keyword>
<keyword evidence="2" id="KW-1003">Cell membrane</keyword>
<evidence type="ECO:0000256" key="6">
    <source>
        <dbReference type="SAM" id="Phobius"/>
    </source>
</evidence>
<feature type="transmembrane region" description="Helical" evidence="6">
    <location>
        <begin position="161"/>
        <end position="185"/>
    </location>
</feature>
<comment type="caution">
    <text evidence="8">The sequence shown here is derived from an EMBL/GenBank/DDBJ whole genome shotgun (WGS) entry which is preliminary data.</text>
</comment>
<evidence type="ECO:0000256" key="5">
    <source>
        <dbReference type="ARBA" id="ARBA00023136"/>
    </source>
</evidence>
<evidence type="ECO:0000256" key="1">
    <source>
        <dbReference type="ARBA" id="ARBA00004651"/>
    </source>
</evidence>
<dbReference type="GO" id="GO:0022857">
    <property type="term" value="F:transmembrane transporter activity"/>
    <property type="evidence" value="ECO:0007669"/>
    <property type="project" value="InterPro"/>
</dbReference>
<keyword evidence="3 6" id="KW-0812">Transmembrane</keyword>
<dbReference type="Pfam" id="PF07690">
    <property type="entry name" value="MFS_1"/>
    <property type="match status" value="1"/>
</dbReference>
<dbReference type="PANTHER" id="PTHR43124">
    <property type="entry name" value="PURINE EFFLUX PUMP PBUE"/>
    <property type="match status" value="1"/>
</dbReference>
<feature type="transmembrane region" description="Helical" evidence="6">
    <location>
        <begin position="272"/>
        <end position="291"/>
    </location>
</feature>
<feature type="transmembrane region" description="Helical" evidence="6">
    <location>
        <begin position="48"/>
        <end position="68"/>
    </location>
</feature>
<feature type="transmembrane region" description="Helical" evidence="6">
    <location>
        <begin position="75"/>
        <end position="92"/>
    </location>
</feature>
<protein>
    <submittedName>
        <fullName evidence="8">Multidrug effflux MFS transporter</fullName>
    </submittedName>
</protein>
<evidence type="ECO:0000256" key="2">
    <source>
        <dbReference type="ARBA" id="ARBA00022475"/>
    </source>
</evidence>
<feature type="domain" description="Major facilitator superfamily (MFS) profile" evidence="7">
    <location>
        <begin position="6"/>
        <end position="374"/>
    </location>
</feature>
<dbReference type="RefSeq" id="WP_136853659.1">
    <property type="nucleotide sequence ID" value="NZ_SWCI01000007.1"/>
</dbReference>
<dbReference type="OrthoDB" id="9814303at2"/>
<organism evidence="8 9">
    <name type="scientific">Ferrimonas sediminicola</name>
    <dbReference type="NCBI Taxonomy" id="2569538"/>
    <lineage>
        <taxon>Bacteria</taxon>
        <taxon>Pseudomonadati</taxon>
        <taxon>Pseudomonadota</taxon>
        <taxon>Gammaproteobacteria</taxon>
        <taxon>Alteromonadales</taxon>
        <taxon>Ferrimonadaceae</taxon>
        <taxon>Ferrimonas</taxon>
    </lineage>
</organism>
<keyword evidence="4 6" id="KW-1133">Transmembrane helix</keyword>
<dbReference type="PANTHER" id="PTHR43124:SF3">
    <property type="entry name" value="CHLORAMPHENICOL EFFLUX PUMP RV0191"/>
    <property type="match status" value="1"/>
</dbReference>
<keyword evidence="9" id="KW-1185">Reference proteome</keyword>
<feature type="transmembrane region" description="Helical" evidence="6">
    <location>
        <begin position="7"/>
        <end position="28"/>
    </location>
</feature>
<dbReference type="InterPro" id="IPR036259">
    <property type="entry name" value="MFS_trans_sf"/>
</dbReference>
<dbReference type="InterPro" id="IPR011701">
    <property type="entry name" value="MFS"/>
</dbReference>
<evidence type="ECO:0000259" key="7">
    <source>
        <dbReference type="PROSITE" id="PS50850"/>
    </source>
</evidence>
<dbReference type="InterPro" id="IPR001958">
    <property type="entry name" value="Tet-R_TetA/multi-R_MdtG-like"/>
</dbReference>
<dbReference type="PRINTS" id="PR01035">
    <property type="entry name" value="TCRTETA"/>
</dbReference>
<evidence type="ECO:0000256" key="3">
    <source>
        <dbReference type="ARBA" id="ARBA00022692"/>
    </source>
</evidence>
<dbReference type="EMBL" id="SWCI01000007">
    <property type="protein sequence ID" value="TKB48548.1"/>
    <property type="molecule type" value="Genomic_DNA"/>
</dbReference>
<dbReference type="Gene3D" id="1.20.1720.10">
    <property type="entry name" value="Multidrug resistance protein D"/>
    <property type="match status" value="1"/>
</dbReference>
<proteinExistence type="predicted"/>
<feature type="transmembrane region" description="Helical" evidence="6">
    <location>
        <begin position="354"/>
        <end position="372"/>
    </location>
</feature>
<dbReference type="InterPro" id="IPR050189">
    <property type="entry name" value="MFS_Efflux_Transporters"/>
</dbReference>
<dbReference type="AlphaFoldDB" id="A0A4U1BC22"/>
<accession>A0A4U1BC22</accession>
<feature type="transmembrane region" description="Helical" evidence="6">
    <location>
        <begin position="241"/>
        <end position="260"/>
    </location>
</feature>
<evidence type="ECO:0000313" key="8">
    <source>
        <dbReference type="EMBL" id="TKB48548.1"/>
    </source>
</evidence>
<sequence>MTLKRPATGLVVALMMFPLVVETIYSPALPGIAEGFAISASQASHTMSVYFIAFALGVLAWGVFADLIGRRASMLAGLSCYALGAVLALLAPDYLVLLLARGLSAFGAAAGSVVSQTILRDRFRGTELARVFSLMGGAIALGPAVGLGMGSLLVSLEDYSLVFWALAALSLILLMLSATGLPETLEGAAARVSLTRLARAMARDGALWCDALLVSLFNLMVFGYYALAPFLFQQMGMEPQVFGRSGVVLALGTALGSLLNRRFVTAGVGDRQLVIGSSMLALTAGLMLVVLQHSLWFLLPMMLVVLAFGAALPNILSRALRHYSANAGSAAALFGLAYYMMLGGGLALTAWGQNLGVTVSLSGVLALAAAAVRR</sequence>
<name>A0A4U1BC22_9GAMM</name>
<feature type="transmembrane region" description="Helical" evidence="6">
    <location>
        <begin position="206"/>
        <end position="226"/>
    </location>
</feature>
<feature type="transmembrane region" description="Helical" evidence="6">
    <location>
        <begin position="297"/>
        <end position="316"/>
    </location>
</feature>
<feature type="transmembrane region" description="Helical" evidence="6">
    <location>
        <begin position="131"/>
        <end position="155"/>
    </location>
</feature>
<evidence type="ECO:0000256" key="4">
    <source>
        <dbReference type="ARBA" id="ARBA00022989"/>
    </source>
</evidence>
<dbReference type="SUPFAM" id="SSF103473">
    <property type="entry name" value="MFS general substrate transporter"/>
    <property type="match status" value="1"/>
</dbReference>
<dbReference type="PROSITE" id="PS50850">
    <property type="entry name" value="MFS"/>
    <property type="match status" value="1"/>
</dbReference>
<feature type="transmembrane region" description="Helical" evidence="6">
    <location>
        <begin position="328"/>
        <end position="348"/>
    </location>
</feature>